<dbReference type="Pfam" id="PF24494">
    <property type="entry name" value="DUF7587"/>
    <property type="match status" value="1"/>
</dbReference>
<comment type="caution">
    <text evidence="2">The sequence shown here is derived from an EMBL/GenBank/DDBJ whole genome shotgun (WGS) entry which is preliminary data.</text>
</comment>
<dbReference type="EMBL" id="JAPEVA010000011">
    <property type="protein sequence ID" value="KAJ4409552.1"/>
    <property type="molecule type" value="Genomic_DNA"/>
</dbReference>
<evidence type="ECO:0000313" key="2">
    <source>
        <dbReference type="EMBL" id="KAJ4409552.1"/>
    </source>
</evidence>
<evidence type="ECO:0000259" key="1">
    <source>
        <dbReference type="Pfam" id="PF24494"/>
    </source>
</evidence>
<gene>
    <name evidence="2" type="ORF">N0V91_002473</name>
</gene>
<evidence type="ECO:0000313" key="3">
    <source>
        <dbReference type="Proteomes" id="UP001140510"/>
    </source>
</evidence>
<feature type="domain" description="DUF7587" evidence="1">
    <location>
        <begin position="431"/>
        <end position="576"/>
    </location>
</feature>
<organism evidence="2 3">
    <name type="scientific">Didymella pomorum</name>
    <dbReference type="NCBI Taxonomy" id="749634"/>
    <lineage>
        <taxon>Eukaryota</taxon>
        <taxon>Fungi</taxon>
        <taxon>Dikarya</taxon>
        <taxon>Ascomycota</taxon>
        <taxon>Pezizomycotina</taxon>
        <taxon>Dothideomycetes</taxon>
        <taxon>Pleosporomycetidae</taxon>
        <taxon>Pleosporales</taxon>
        <taxon>Pleosporineae</taxon>
        <taxon>Didymellaceae</taxon>
        <taxon>Didymella</taxon>
    </lineage>
</organism>
<proteinExistence type="predicted"/>
<name>A0A9W8ZKA4_9PLEO</name>
<protein>
    <recommendedName>
        <fullName evidence="1">DUF7587 domain-containing protein</fullName>
    </recommendedName>
</protein>
<sequence>MLYMPATHVSIEGTENPLSQLSVADDMSQGNQSQLSNIGDAILPTCEEEPSVQIKEEPAESVTLVITRENSPATLADDIDEKMLSDISPTAVSTPASELSTNLLSQLRSAAECDSFDADTAPFGLGVDDDANLATEEFLDICYDSDRTDFRESPSPSVRKPRKVIKRTAGAVSRHFKSQTQSNISRPPVRRLNFGNKLKKQAAKKAKKSATAQSLEDLAKIESAPSHNWDEDERELLCVLNRWYCGRNRAAELYIFAKVFNSITGLDILSKRVRIQFENHLRVFGAEAYPVFGRVFAIPFNDPEGRYAEIRALIEAEAVNLGLELQKREFEAVVRSGTAKFAKSPKTRKFYKSLVRRASQEAVWLENQDVVYEDATQPVQSILTMGMAVCVPAEEDWEIVTDAEQGPAPVTGRSLTPAVDSIEIQKIAHNRPHLVFRVWDAANRTKFIDGGFVAQTFVDWPRPFPAPIALDDPSEAGKIFTVLHLSKQGDTPVYISTASSLLQAVSYAMNMHRPQIALIDLHAPSLQQQNKAHHAADIFPWLKSQGLARWARYKGNGEYFVWAEVEKDAVLKVSDLEGLIRELSSDSDCADLLSFDVFEPGAKTNTIAATLREKNTMLNTSTARALGKTAKLFGMTQVDIKLEYLHDFIARLMDGWTITKTETLNTHSMGSLAATFATTMGAHAGGYSLQQVMGAFIEGVDQGTRCIAHWSRSRSGSRRQRFRGA</sequence>
<accession>A0A9W8ZKA4</accession>
<dbReference type="InterPro" id="IPR056009">
    <property type="entry name" value="DUF7587"/>
</dbReference>
<dbReference type="AlphaFoldDB" id="A0A9W8ZKA4"/>
<dbReference type="Proteomes" id="UP001140510">
    <property type="component" value="Unassembled WGS sequence"/>
</dbReference>
<keyword evidence="3" id="KW-1185">Reference proteome</keyword>
<reference evidence="2" key="1">
    <citation type="submission" date="2022-10" db="EMBL/GenBank/DDBJ databases">
        <title>Tapping the CABI collections for fungal endophytes: first genome assemblies for Collariella, Neodidymelliopsis, Ascochyta clinopodiicola, Didymella pomorum, Didymosphaeria variabile, Neocosmospora piperis and Neocucurbitaria cava.</title>
        <authorList>
            <person name="Hill R."/>
        </authorList>
    </citation>
    <scope>NUCLEOTIDE SEQUENCE</scope>
    <source>
        <strain evidence="2">IMI 355091</strain>
    </source>
</reference>
<dbReference type="OrthoDB" id="5397734at2759"/>